<dbReference type="PANTHER" id="PTHR11795">
    <property type="entry name" value="BRANCHED-CHAIN AMINO ACID TRANSPORT SYSTEM PERMEASE PROTEIN LIVH"/>
    <property type="match status" value="1"/>
</dbReference>
<dbReference type="RefSeq" id="WP_184702726.1">
    <property type="nucleotide sequence ID" value="NZ_BAABEG010000004.1"/>
</dbReference>
<evidence type="ECO:0000256" key="4">
    <source>
        <dbReference type="ARBA" id="ARBA00022519"/>
    </source>
</evidence>
<keyword evidence="12" id="KW-1185">Reference proteome</keyword>
<dbReference type="InterPro" id="IPR052157">
    <property type="entry name" value="BCAA_transport_permease"/>
</dbReference>
<comment type="similarity">
    <text evidence="9">Belongs to the binding-protein-dependent transport system permease family. LivHM subfamily.</text>
</comment>
<dbReference type="GO" id="GO:1903806">
    <property type="term" value="P:L-isoleucine import across plasma membrane"/>
    <property type="evidence" value="ECO:0007669"/>
    <property type="project" value="TreeGrafter"/>
</dbReference>
<proteinExistence type="inferred from homology"/>
<feature type="transmembrane region" description="Helical" evidence="10">
    <location>
        <begin position="252"/>
        <end position="272"/>
    </location>
</feature>
<evidence type="ECO:0000256" key="8">
    <source>
        <dbReference type="ARBA" id="ARBA00023136"/>
    </source>
</evidence>
<keyword evidence="5 10" id="KW-0812">Transmembrane</keyword>
<dbReference type="GO" id="GO:0015808">
    <property type="term" value="P:L-alanine transport"/>
    <property type="evidence" value="ECO:0007669"/>
    <property type="project" value="TreeGrafter"/>
</dbReference>
<comment type="subcellular location">
    <subcellularLocation>
        <location evidence="1">Cell membrane</location>
        <topology evidence="1">Multi-pass membrane protein</topology>
    </subcellularLocation>
</comment>
<protein>
    <submittedName>
        <fullName evidence="11">Branched-chain amino acid transport system permease protein</fullName>
    </submittedName>
</protein>
<evidence type="ECO:0000313" key="11">
    <source>
        <dbReference type="EMBL" id="MBB6357820.1"/>
    </source>
</evidence>
<dbReference type="GO" id="GO:0015192">
    <property type="term" value="F:L-phenylalanine transmembrane transporter activity"/>
    <property type="evidence" value="ECO:0007669"/>
    <property type="project" value="TreeGrafter"/>
</dbReference>
<evidence type="ECO:0000256" key="10">
    <source>
        <dbReference type="SAM" id="Phobius"/>
    </source>
</evidence>
<name>A0A7X0FDQ8_9HYPH</name>
<evidence type="ECO:0000256" key="1">
    <source>
        <dbReference type="ARBA" id="ARBA00004651"/>
    </source>
</evidence>
<keyword evidence="4" id="KW-0997">Cell inner membrane</keyword>
<gene>
    <name evidence="11" type="ORF">GGR00_005644</name>
</gene>
<organism evidence="11 12">
    <name type="scientific">Aminobacter aganoensis</name>
    <dbReference type="NCBI Taxonomy" id="83264"/>
    <lineage>
        <taxon>Bacteria</taxon>
        <taxon>Pseudomonadati</taxon>
        <taxon>Pseudomonadota</taxon>
        <taxon>Alphaproteobacteria</taxon>
        <taxon>Hyphomicrobiales</taxon>
        <taxon>Phyllobacteriaceae</taxon>
        <taxon>Aminobacter</taxon>
    </lineage>
</organism>
<dbReference type="GO" id="GO:0005304">
    <property type="term" value="F:L-valine transmembrane transporter activity"/>
    <property type="evidence" value="ECO:0007669"/>
    <property type="project" value="TreeGrafter"/>
</dbReference>
<evidence type="ECO:0000256" key="7">
    <source>
        <dbReference type="ARBA" id="ARBA00022989"/>
    </source>
</evidence>
<evidence type="ECO:0000256" key="5">
    <source>
        <dbReference type="ARBA" id="ARBA00022692"/>
    </source>
</evidence>
<keyword evidence="6" id="KW-0029">Amino-acid transport</keyword>
<dbReference type="Pfam" id="PF02653">
    <property type="entry name" value="BPD_transp_2"/>
    <property type="match status" value="1"/>
</dbReference>
<feature type="transmembrane region" description="Helical" evidence="10">
    <location>
        <begin position="100"/>
        <end position="122"/>
    </location>
</feature>
<dbReference type="GO" id="GO:0015188">
    <property type="term" value="F:L-isoleucine transmembrane transporter activity"/>
    <property type="evidence" value="ECO:0007669"/>
    <property type="project" value="TreeGrafter"/>
</dbReference>
<sequence length="304" mass="31908">MAILFEYLFNGAVLGIMYALVAVGFTLFFGVLDIIKFSHGDVLTLGAFSGLVSFLALQSLGLDLPVVGLVVVLAAACIVTGAVGALIGQAFIIPMRNASGFNILLMTLMIGTGIREAIRLFYPNGANPKAFPALLPKTPIEIGGVFFRLDSIVLLGLGFGVILLTNWLIRHTKLGLAIRAVAQDGDTAQAMGIPFKTIVLATFALGSALAGIAGVMHGIYYSEINFSVGLLLGVIGFSAAVVGGLGSIWGAIIGGFTFAALQTLWVVVFPDASGYRDVFAFTAIIIAMTIWPTGIIAERYSERV</sequence>
<evidence type="ECO:0000256" key="3">
    <source>
        <dbReference type="ARBA" id="ARBA00022475"/>
    </source>
</evidence>
<dbReference type="AlphaFoldDB" id="A0A7X0FDQ8"/>
<dbReference type="InterPro" id="IPR001851">
    <property type="entry name" value="ABC_transp_permease"/>
</dbReference>
<feature type="transmembrane region" description="Helical" evidence="10">
    <location>
        <begin position="278"/>
        <end position="297"/>
    </location>
</feature>
<feature type="transmembrane region" description="Helical" evidence="10">
    <location>
        <begin position="226"/>
        <end position="245"/>
    </location>
</feature>
<accession>A0A7X0FDQ8</accession>
<feature type="transmembrane region" description="Helical" evidence="10">
    <location>
        <begin position="142"/>
        <end position="169"/>
    </location>
</feature>
<keyword evidence="3" id="KW-1003">Cell membrane</keyword>
<keyword evidence="7 10" id="KW-1133">Transmembrane helix</keyword>
<feature type="transmembrane region" description="Helical" evidence="10">
    <location>
        <begin position="198"/>
        <end position="220"/>
    </location>
</feature>
<evidence type="ECO:0000256" key="9">
    <source>
        <dbReference type="ARBA" id="ARBA00037998"/>
    </source>
</evidence>
<feature type="transmembrane region" description="Helical" evidence="10">
    <location>
        <begin position="66"/>
        <end position="88"/>
    </location>
</feature>
<keyword evidence="8 10" id="KW-0472">Membrane</keyword>
<comment type="caution">
    <text evidence="11">The sequence shown here is derived from an EMBL/GenBank/DDBJ whole genome shotgun (WGS) entry which is preliminary data.</text>
</comment>
<keyword evidence="2" id="KW-0813">Transport</keyword>
<dbReference type="GO" id="GO:0005886">
    <property type="term" value="C:plasma membrane"/>
    <property type="evidence" value="ECO:0007669"/>
    <property type="project" value="UniProtKB-SubCell"/>
</dbReference>
<reference evidence="11 12" key="1">
    <citation type="submission" date="2020-08" db="EMBL/GenBank/DDBJ databases">
        <title>Genomic Encyclopedia of Type Strains, Phase IV (KMG-IV): sequencing the most valuable type-strain genomes for metagenomic binning, comparative biology and taxonomic classification.</title>
        <authorList>
            <person name="Goeker M."/>
        </authorList>
    </citation>
    <scope>NUCLEOTIDE SEQUENCE [LARGE SCALE GENOMIC DNA]</scope>
    <source>
        <strain evidence="11 12">DSM 7051</strain>
    </source>
</reference>
<dbReference type="Proteomes" id="UP000536262">
    <property type="component" value="Unassembled WGS sequence"/>
</dbReference>
<dbReference type="PANTHER" id="PTHR11795:SF371">
    <property type="entry name" value="HIGH-AFFINITY BRANCHED-CHAIN AMINO ACID TRANSPORT SYSTEM PERMEASE PROTEIN LIVH"/>
    <property type="match status" value="1"/>
</dbReference>
<feature type="transmembrane region" description="Helical" evidence="10">
    <location>
        <begin position="12"/>
        <end position="35"/>
    </location>
</feature>
<evidence type="ECO:0000256" key="2">
    <source>
        <dbReference type="ARBA" id="ARBA00022448"/>
    </source>
</evidence>
<evidence type="ECO:0000256" key="6">
    <source>
        <dbReference type="ARBA" id="ARBA00022970"/>
    </source>
</evidence>
<dbReference type="EMBL" id="JACHOU010000033">
    <property type="protein sequence ID" value="MBB6357820.1"/>
    <property type="molecule type" value="Genomic_DNA"/>
</dbReference>
<dbReference type="GO" id="GO:0015190">
    <property type="term" value="F:L-leucine transmembrane transporter activity"/>
    <property type="evidence" value="ECO:0007669"/>
    <property type="project" value="TreeGrafter"/>
</dbReference>
<evidence type="ECO:0000313" key="12">
    <source>
        <dbReference type="Proteomes" id="UP000536262"/>
    </source>
</evidence>
<dbReference type="CDD" id="cd06582">
    <property type="entry name" value="TM_PBP1_LivH_like"/>
    <property type="match status" value="1"/>
</dbReference>
<dbReference type="GO" id="GO:0042941">
    <property type="term" value="P:D-alanine transmembrane transport"/>
    <property type="evidence" value="ECO:0007669"/>
    <property type="project" value="TreeGrafter"/>
</dbReference>